<dbReference type="AlphaFoldDB" id="A0A8H6XS95"/>
<proteinExistence type="predicted"/>
<protein>
    <submittedName>
        <fullName evidence="2">Uncharacterized protein</fullName>
    </submittedName>
</protein>
<accession>A0A8H6XS95</accession>
<name>A0A8H6XS95_9AGAR</name>
<reference evidence="2" key="1">
    <citation type="submission" date="2020-05" db="EMBL/GenBank/DDBJ databases">
        <title>Mycena genomes resolve the evolution of fungal bioluminescence.</title>
        <authorList>
            <person name="Tsai I.J."/>
        </authorList>
    </citation>
    <scope>NUCLEOTIDE SEQUENCE</scope>
    <source>
        <strain evidence="2">160909Yilan</strain>
    </source>
</reference>
<dbReference type="EMBL" id="JACAZH010000019">
    <property type="protein sequence ID" value="KAF7346292.1"/>
    <property type="molecule type" value="Genomic_DNA"/>
</dbReference>
<comment type="caution">
    <text evidence="2">The sequence shown here is derived from an EMBL/GenBank/DDBJ whole genome shotgun (WGS) entry which is preliminary data.</text>
</comment>
<evidence type="ECO:0000313" key="2">
    <source>
        <dbReference type="EMBL" id="KAF7346292.1"/>
    </source>
</evidence>
<gene>
    <name evidence="2" type="ORF">MSAN_01856500</name>
</gene>
<dbReference type="Proteomes" id="UP000623467">
    <property type="component" value="Unassembled WGS sequence"/>
</dbReference>
<evidence type="ECO:0000313" key="3">
    <source>
        <dbReference type="Proteomes" id="UP000623467"/>
    </source>
</evidence>
<sequence>MAHAPRRAQGIFPAGLGPSRKLSREVIDSLLRQLSYTASIPPPSLKRSLARSYGTASRDPRGRAAYPENLVGAVGGAPWEDGTDGGRREGPGEWTWAVISRELKQREARWAGDGWRGGWALAERNRRAAELCSSRRGTISSAIPRYEQTSSFARNKRRTIDRIHYPE</sequence>
<evidence type="ECO:0000256" key="1">
    <source>
        <dbReference type="SAM" id="MobiDB-lite"/>
    </source>
</evidence>
<keyword evidence="3" id="KW-1185">Reference proteome</keyword>
<organism evidence="2 3">
    <name type="scientific">Mycena sanguinolenta</name>
    <dbReference type="NCBI Taxonomy" id="230812"/>
    <lineage>
        <taxon>Eukaryota</taxon>
        <taxon>Fungi</taxon>
        <taxon>Dikarya</taxon>
        <taxon>Basidiomycota</taxon>
        <taxon>Agaricomycotina</taxon>
        <taxon>Agaricomycetes</taxon>
        <taxon>Agaricomycetidae</taxon>
        <taxon>Agaricales</taxon>
        <taxon>Marasmiineae</taxon>
        <taxon>Mycenaceae</taxon>
        <taxon>Mycena</taxon>
    </lineage>
</organism>
<feature type="region of interest" description="Disordered" evidence="1">
    <location>
        <begin position="72"/>
        <end position="91"/>
    </location>
</feature>